<keyword evidence="3" id="KW-0511">Multifunctional enzyme</keyword>
<comment type="caution">
    <text evidence="3">Lacks conserved residue(s) required for the propagation of feature annotation.</text>
</comment>
<keyword evidence="3" id="KW-0285">Flavoprotein</keyword>
<dbReference type="PANTHER" id="PTHR14359">
    <property type="entry name" value="HOMO-OLIGOMERIC FLAVIN CONTAINING CYS DECARBOXYLASE FAMILY"/>
    <property type="match status" value="1"/>
</dbReference>
<dbReference type="PATRIC" id="fig|1698280.3.peg.226"/>
<comment type="pathway">
    <text evidence="3">Cofactor biosynthesis; coenzyme A biosynthesis.</text>
</comment>
<dbReference type="SUPFAM" id="SSF52507">
    <property type="entry name" value="Homo-oligomeric flavin-containing Cys decarboxylases, HFCD"/>
    <property type="match status" value="1"/>
</dbReference>
<comment type="function">
    <text evidence="3">Catalyzes two sequential steps in the biosynthesis of coenzyme A. In the first step cysteine is conjugated to 4'-phosphopantothenate to form 4-phosphopantothenoylcysteine. In the second step the latter compound is decarboxylated to form 4'-phosphopantotheine.</text>
</comment>
<dbReference type="Gene3D" id="3.40.50.1950">
    <property type="entry name" value="Flavin prenyltransferase-like"/>
    <property type="match status" value="1"/>
</dbReference>
<dbReference type="Proteomes" id="UP000070263">
    <property type="component" value="Unassembled WGS sequence"/>
</dbReference>
<comment type="catalytic activity">
    <reaction evidence="3">
        <text>(R)-4'-phosphopantothenate + L-cysteine + CTP = N-[(R)-4-phosphopantothenoyl]-L-cysteine + CMP + diphosphate + H(+)</text>
        <dbReference type="Rhea" id="RHEA:19397"/>
        <dbReference type="ChEBI" id="CHEBI:10986"/>
        <dbReference type="ChEBI" id="CHEBI:15378"/>
        <dbReference type="ChEBI" id="CHEBI:33019"/>
        <dbReference type="ChEBI" id="CHEBI:35235"/>
        <dbReference type="ChEBI" id="CHEBI:37563"/>
        <dbReference type="ChEBI" id="CHEBI:59458"/>
        <dbReference type="ChEBI" id="CHEBI:60377"/>
        <dbReference type="EC" id="6.3.2.5"/>
    </reaction>
</comment>
<feature type="binding site" evidence="3">
    <location>
        <position position="345"/>
    </location>
    <ligand>
        <name>CTP</name>
        <dbReference type="ChEBI" id="CHEBI:37563"/>
    </ligand>
</feature>
<dbReference type="GO" id="GO:0004632">
    <property type="term" value="F:phosphopantothenate--cysteine ligase activity"/>
    <property type="evidence" value="ECO:0007669"/>
    <property type="project" value="UniProtKB-UniRule"/>
</dbReference>
<dbReference type="InterPro" id="IPR035929">
    <property type="entry name" value="CoaB-like_sf"/>
</dbReference>
<comment type="caution">
    <text evidence="6">The sequence shown here is derived from an EMBL/GenBank/DDBJ whole genome shotgun (WGS) entry which is preliminary data.</text>
</comment>
<dbReference type="InterPro" id="IPR036551">
    <property type="entry name" value="Flavin_trans-like"/>
</dbReference>
<dbReference type="InterPro" id="IPR005252">
    <property type="entry name" value="CoaBC"/>
</dbReference>
<comment type="catalytic activity">
    <reaction evidence="3">
        <text>N-[(R)-4-phosphopantothenoyl]-L-cysteine + H(+) = (R)-4'-phosphopantetheine + CO2</text>
        <dbReference type="Rhea" id="RHEA:16793"/>
        <dbReference type="ChEBI" id="CHEBI:15378"/>
        <dbReference type="ChEBI" id="CHEBI:16526"/>
        <dbReference type="ChEBI" id="CHEBI:59458"/>
        <dbReference type="ChEBI" id="CHEBI:61723"/>
        <dbReference type="EC" id="4.1.1.36"/>
    </reaction>
</comment>
<evidence type="ECO:0000259" key="5">
    <source>
        <dbReference type="Pfam" id="PF04127"/>
    </source>
</evidence>
<dbReference type="Pfam" id="PF02441">
    <property type="entry name" value="Flavoprotein"/>
    <property type="match status" value="1"/>
</dbReference>
<evidence type="ECO:0000313" key="6">
    <source>
        <dbReference type="EMBL" id="KXB07133.1"/>
    </source>
</evidence>
<dbReference type="EC" id="4.1.1.36" evidence="3"/>
<sequence>MHPSKEISGVEGRELEGENIAICATGSVAVIRVPKLARTLMRHGADVRVIMSEMAARMVGPDLLHWATGNPVITELTGEIEHVEVAEWADLVLVAPATANTIGKVANGIDDTPPTSVVSVAQGLDKGIIVAPAMHESMYSHGIINENISRLKDLGFQIIEPDFEEGKAKIPSVREMAGLVMNFFRAKDLKDEHILITAGPTIEKLDPVRILTNRSSGKMGVSLVRAALARAAEVTLIYGPGSEPVPAGVNLKNVETTEEMLAAVKEELEEGKYDLFVCAAAPQDFKPEEYSDEKFRRSETIQPKLVPTPGILEKASEIADKTFLVGFKAECNVSDKQLLTAAEDKMEKHDLDMVVANDLMRSGAGFGTDTNDVVILSRSGSSKTKATKDEIANAILDIFVDER</sequence>
<dbReference type="EMBL" id="LHYE01000015">
    <property type="protein sequence ID" value="KXB07133.1"/>
    <property type="molecule type" value="Genomic_DNA"/>
</dbReference>
<evidence type="ECO:0000313" key="7">
    <source>
        <dbReference type="Proteomes" id="UP000070263"/>
    </source>
</evidence>
<feature type="region of interest" description="Phosphopantothenate--cysteine ligase" evidence="3">
    <location>
        <begin position="194"/>
        <end position="403"/>
    </location>
</feature>
<dbReference type="SUPFAM" id="SSF102645">
    <property type="entry name" value="CoaB-like"/>
    <property type="match status" value="1"/>
</dbReference>
<comment type="cofactor">
    <cofactor evidence="3">
        <name>Mg(2+)</name>
        <dbReference type="ChEBI" id="CHEBI:18420"/>
    </cofactor>
</comment>
<protein>
    <recommendedName>
        <fullName evidence="3">Coenzyme A biosynthesis bifunctional protein CoaBC</fullName>
    </recommendedName>
    <alternativeName>
        <fullName evidence="3">DNA/pantothenate metabolism flavoprotein</fullName>
    </alternativeName>
    <alternativeName>
        <fullName evidence="3">Phosphopantothenoylcysteine synthetase/decarboxylase</fullName>
        <shortName evidence="3">PPCS-PPCDC</shortName>
    </alternativeName>
    <domain>
        <recommendedName>
            <fullName evidence="3">Phosphopantothenoylcysteine decarboxylase</fullName>
            <shortName evidence="3">PPC decarboxylase</shortName>
            <shortName evidence="3">PPC-DC</shortName>
            <ecNumber evidence="3">4.1.1.36</ecNumber>
        </recommendedName>
        <alternativeName>
            <fullName evidence="3">CoaC</fullName>
        </alternativeName>
    </domain>
    <domain>
        <recommendedName>
            <fullName evidence="3">Phosphopantothenate--cysteine ligase</fullName>
            <ecNumber evidence="3">6.3.2.5</ecNumber>
        </recommendedName>
        <alternativeName>
            <fullName evidence="3">CoaB</fullName>
        </alternativeName>
        <alternativeName>
            <fullName evidence="3">Phosphopantothenoylcysteine synthetase</fullName>
            <shortName evidence="3">PPC synthetase</shortName>
            <shortName evidence="3">PPC-S</shortName>
        </alternativeName>
    </domain>
</protein>
<keyword evidence="1 3" id="KW-0210">Decarboxylase</keyword>
<evidence type="ECO:0000256" key="1">
    <source>
        <dbReference type="ARBA" id="ARBA00022793"/>
    </source>
</evidence>
<evidence type="ECO:0000256" key="2">
    <source>
        <dbReference type="ARBA" id="ARBA00023239"/>
    </source>
</evidence>
<keyword evidence="3" id="KW-0479">Metal-binding</keyword>
<evidence type="ECO:0000259" key="4">
    <source>
        <dbReference type="Pfam" id="PF02441"/>
    </source>
</evidence>
<proteinExistence type="inferred from homology"/>
<dbReference type="GO" id="GO:0015941">
    <property type="term" value="P:pantothenate catabolic process"/>
    <property type="evidence" value="ECO:0007669"/>
    <property type="project" value="InterPro"/>
</dbReference>
<feature type="domain" description="Flavoprotein" evidence="4">
    <location>
        <begin position="19"/>
        <end position="180"/>
    </location>
</feature>
<keyword evidence="7" id="KW-1185">Reference proteome</keyword>
<keyword evidence="3" id="KW-0436">Ligase</keyword>
<accession>A0A133VL24</accession>
<dbReference type="Pfam" id="PF04127">
    <property type="entry name" value="DFP"/>
    <property type="match status" value="1"/>
</dbReference>
<keyword evidence="3" id="KW-0288">FMN</keyword>
<dbReference type="PANTHER" id="PTHR14359:SF6">
    <property type="entry name" value="PHOSPHOPANTOTHENOYLCYSTEINE DECARBOXYLASE"/>
    <property type="match status" value="1"/>
</dbReference>
<dbReference type="GO" id="GO:0015937">
    <property type="term" value="P:coenzyme A biosynthetic process"/>
    <property type="evidence" value="ECO:0007669"/>
    <property type="project" value="UniProtKB-UniRule"/>
</dbReference>
<dbReference type="NCBIfam" id="TIGR00521">
    <property type="entry name" value="coaBC_dfp"/>
    <property type="match status" value="1"/>
</dbReference>
<reference evidence="6 7" key="1">
    <citation type="journal article" date="2016" name="Sci. Rep.">
        <title>Metabolic traits of an uncultured archaeal lineage -MSBL1- from brine pools of the Red Sea.</title>
        <authorList>
            <person name="Mwirichia R."/>
            <person name="Alam I."/>
            <person name="Rashid M."/>
            <person name="Vinu M."/>
            <person name="Ba-Alawi W."/>
            <person name="Anthony Kamau A."/>
            <person name="Kamanda Ngugi D."/>
            <person name="Goker M."/>
            <person name="Klenk H.P."/>
            <person name="Bajic V."/>
            <person name="Stingl U."/>
        </authorList>
    </citation>
    <scope>NUCLEOTIDE SEQUENCE [LARGE SCALE GENOMIC DNA]</scope>
    <source>
        <strain evidence="6">SCGC-AAA382A20</strain>
    </source>
</reference>
<dbReference type="EC" id="6.3.2.5" evidence="3"/>
<dbReference type="GO" id="GO:0010181">
    <property type="term" value="F:FMN binding"/>
    <property type="evidence" value="ECO:0007669"/>
    <property type="project" value="UniProtKB-UniRule"/>
</dbReference>
<dbReference type="InterPro" id="IPR007085">
    <property type="entry name" value="DNA/pantothenate-metab_flavo_C"/>
</dbReference>
<comment type="similarity">
    <text evidence="3">In the C-terminal section; belongs to the PPC synthetase family.</text>
</comment>
<comment type="similarity">
    <text evidence="3">In the N-terminal section; belongs to the HFCD (homo-oligomeric flavin containing Cys decarboxylase) superfamily.</text>
</comment>
<dbReference type="GO" id="GO:0004633">
    <property type="term" value="F:phosphopantothenoylcysteine decarboxylase activity"/>
    <property type="evidence" value="ECO:0007669"/>
    <property type="project" value="UniProtKB-UniRule"/>
</dbReference>
<evidence type="ECO:0000256" key="3">
    <source>
        <dbReference type="HAMAP-Rule" id="MF_02225"/>
    </source>
</evidence>
<gene>
    <name evidence="3" type="primary">coaBC</name>
    <name evidence="6" type="ORF">AKJ51_01925</name>
</gene>
<keyword evidence="2 3" id="KW-0456">Lyase</keyword>
<dbReference type="AlphaFoldDB" id="A0A133VL24"/>
<feature type="binding site" evidence="3">
    <location>
        <position position="284"/>
    </location>
    <ligand>
        <name>CTP</name>
        <dbReference type="ChEBI" id="CHEBI:37563"/>
    </ligand>
</feature>
<dbReference type="Gene3D" id="3.40.50.10300">
    <property type="entry name" value="CoaB-like"/>
    <property type="match status" value="1"/>
</dbReference>
<dbReference type="InterPro" id="IPR003382">
    <property type="entry name" value="Flavoprotein"/>
</dbReference>
<feature type="region of interest" description="Phosphopantothenoylcysteine decarboxylase" evidence="3">
    <location>
        <begin position="1"/>
        <end position="193"/>
    </location>
</feature>
<feature type="binding site" evidence="3">
    <location>
        <position position="327"/>
    </location>
    <ligand>
        <name>CTP</name>
        <dbReference type="ChEBI" id="CHEBI:37563"/>
    </ligand>
</feature>
<comment type="cofactor">
    <cofactor evidence="3">
        <name>FMN</name>
        <dbReference type="ChEBI" id="CHEBI:58210"/>
    </cofactor>
    <text evidence="3">Binds 1 FMN per subunit.</text>
</comment>
<dbReference type="GO" id="GO:0046872">
    <property type="term" value="F:metal ion binding"/>
    <property type="evidence" value="ECO:0007669"/>
    <property type="project" value="UniProtKB-KW"/>
</dbReference>
<dbReference type="GO" id="GO:0071513">
    <property type="term" value="C:phosphopantothenoylcysteine decarboxylase complex"/>
    <property type="evidence" value="ECO:0007669"/>
    <property type="project" value="TreeGrafter"/>
</dbReference>
<dbReference type="HAMAP" id="MF_02225">
    <property type="entry name" value="CoaBC"/>
    <property type="match status" value="1"/>
</dbReference>
<feature type="domain" description="DNA/pantothenate metabolism flavoprotein C-terminal" evidence="5">
    <location>
        <begin position="189"/>
        <end position="398"/>
    </location>
</feature>
<keyword evidence="3" id="KW-0460">Magnesium</keyword>
<dbReference type="UniPathway" id="UPA00241"/>
<feature type="binding site" evidence="3">
    <location>
        <position position="294"/>
    </location>
    <ligand>
        <name>CTP</name>
        <dbReference type="ChEBI" id="CHEBI:37563"/>
    </ligand>
</feature>
<name>A0A133VL24_9EURY</name>
<organism evidence="6 7">
    <name type="scientific">candidate division MSBL1 archaeon SCGC-AAA382A20</name>
    <dbReference type="NCBI Taxonomy" id="1698280"/>
    <lineage>
        <taxon>Archaea</taxon>
        <taxon>Methanobacteriati</taxon>
        <taxon>Methanobacteriota</taxon>
        <taxon>candidate division MSBL1</taxon>
    </lineage>
</organism>